<sequence length="118" mass="13849">MYIKEEEKILKLKLKLAKGEKLTPEEEKMILERDPKGYQMAIMIRNMKKNKKENNKISSIQDKAEENYMKELRERAKGVYLEDTELKGCNTVLNVSFSGEKAEIGEISTQEFFRIKVE</sequence>
<reference evidence="1 2" key="1">
    <citation type="submission" date="2012-07" db="EMBL/GenBank/DDBJ databases">
        <authorList>
            <person name="Durkin A.S."/>
            <person name="McCorrison J."/>
            <person name="Torralba M."/>
            <person name="Gillis M."/>
            <person name="Methe B."/>
            <person name="Sutton G."/>
            <person name="Nelson K.E."/>
        </authorList>
    </citation>
    <scope>NUCLEOTIDE SEQUENCE [LARGE SCALE GENOMIC DNA]</scope>
    <source>
        <strain evidence="1 2">OBRC8</strain>
    </source>
</reference>
<proteinExistence type="predicted"/>
<dbReference type="Proteomes" id="UP000005244">
    <property type="component" value="Unassembled WGS sequence"/>
</dbReference>
<comment type="caution">
    <text evidence="1">The sequence shown here is derived from an EMBL/GenBank/DDBJ whole genome shotgun (WGS) entry which is preliminary data.</text>
</comment>
<dbReference type="RefSeq" id="WP_009531770.1">
    <property type="nucleotide sequence ID" value="NZ_ALNK01000038.1"/>
</dbReference>
<dbReference type="EMBL" id="ALNK01000038">
    <property type="protein sequence ID" value="EJU19787.1"/>
    <property type="molecule type" value="Genomic_DNA"/>
</dbReference>
<gene>
    <name evidence="1" type="ORF">HMPREF1143_1905</name>
</gene>
<name>J5W707_9FIRM</name>
<dbReference type="AlphaFoldDB" id="J5W707"/>
<accession>J5W707</accession>
<evidence type="ECO:0000313" key="2">
    <source>
        <dbReference type="Proteomes" id="UP000005244"/>
    </source>
</evidence>
<evidence type="ECO:0000313" key="1">
    <source>
        <dbReference type="EMBL" id="EJU19787.1"/>
    </source>
</evidence>
<keyword evidence="2" id="KW-1185">Reference proteome</keyword>
<organism evidence="1 2">
    <name type="scientific">Peptoanaerobacter stomatis</name>
    <dbReference type="NCBI Taxonomy" id="796937"/>
    <lineage>
        <taxon>Bacteria</taxon>
        <taxon>Bacillati</taxon>
        <taxon>Bacillota</taxon>
        <taxon>Clostridia</taxon>
        <taxon>Peptostreptococcales</taxon>
        <taxon>Filifactoraceae</taxon>
        <taxon>Peptoanaerobacter</taxon>
    </lineage>
</organism>
<protein>
    <submittedName>
        <fullName evidence="1">Uncharacterized protein</fullName>
    </submittedName>
</protein>